<dbReference type="EMBL" id="CP144748">
    <property type="protein sequence ID" value="WVZ68198.1"/>
    <property type="molecule type" value="Genomic_DNA"/>
</dbReference>
<comment type="subcellular location">
    <subcellularLocation>
        <location evidence="1">Golgi apparatus membrane</location>
        <topology evidence="1">Single-pass type II membrane protein</topology>
    </subcellularLocation>
</comment>
<keyword evidence="6" id="KW-0735">Signal-anchor</keyword>
<dbReference type="GO" id="GO:0005802">
    <property type="term" value="C:trans-Golgi network"/>
    <property type="evidence" value="ECO:0007669"/>
    <property type="project" value="TreeGrafter"/>
</dbReference>
<dbReference type="Proteomes" id="UP001341281">
    <property type="component" value="Chromosome 04"/>
</dbReference>
<evidence type="ECO:0000256" key="6">
    <source>
        <dbReference type="ARBA" id="ARBA00022968"/>
    </source>
</evidence>
<evidence type="ECO:0000256" key="5">
    <source>
        <dbReference type="ARBA" id="ARBA00022692"/>
    </source>
</evidence>
<protein>
    <recommendedName>
        <fullName evidence="14">Methyltransferase</fullName>
    </recommendedName>
</protein>
<feature type="compositionally biased region" description="Pro residues" evidence="10">
    <location>
        <begin position="817"/>
        <end position="841"/>
    </location>
</feature>
<evidence type="ECO:0000256" key="11">
    <source>
        <dbReference type="SAM" id="Phobius"/>
    </source>
</evidence>
<evidence type="ECO:0000256" key="3">
    <source>
        <dbReference type="ARBA" id="ARBA00022603"/>
    </source>
</evidence>
<keyword evidence="5 11" id="KW-0812">Transmembrane</keyword>
<feature type="region of interest" description="Disordered" evidence="10">
    <location>
        <begin position="812"/>
        <end position="887"/>
    </location>
</feature>
<feature type="transmembrane region" description="Helical" evidence="11">
    <location>
        <begin position="17"/>
        <end position="37"/>
    </location>
</feature>
<evidence type="ECO:0000256" key="10">
    <source>
        <dbReference type="SAM" id="MobiDB-lite"/>
    </source>
</evidence>
<dbReference type="GO" id="GO:0000139">
    <property type="term" value="C:Golgi membrane"/>
    <property type="evidence" value="ECO:0007669"/>
    <property type="project" value="UniProtKB-SubCell"/>
</dbReference>
<proteinExistence type="inferred from homology"/>
<evidence type="ECO:0000256" key="1">
    <source>
        <dbReference type="ARBA" id="ARBA00004323"/>
    </source>
</evidence>
<sequence>MKALGAHGADLLRGSHLFRAAVLACAVALAFLVGYHWPDASPRLVFFSSASTSSAPESSPRFPAVALSPNANVSFDPSLIPITTAITCFCYSQCLAPALATTTHASAAASTPPPPPPARLGIVGEDGAMRDDFDVGSDGANDTDLATDEAVPQEPSDAGATGGPRVRIGRFPVCPESMREYIPCLDNEEEIKRLPSAERGERFERHCPAKGSGLSCLVPAPKGYKTPIPWPRSRDEVWFSNVPHTRLVDDKGGQNWITKVKDKFRFPGGGTQFIHGADQYLDQISKMVPDVAFGSHTRVVLDVGCGVASFGAYLLSRDVLTLSIAPKDVHENQIQFALERGVPAMVAAFATHRLLYPSQAFDIIHCSRCRINWTRDDGILLLEVNRLLRAGGYFAWAAQPVYKHEEAQQEAWKEMEDLTARLCWELVKKEGYIAMWKKPLNNSCYMNRGPAVNPPLCDADDNPDDVWYVSLKACISRLPENGEAPAPIQWPARLMQPPKRLQGVHMDANSSKNELFKAETKFWDDIIEGFIRIFKWRKFKLRNVMDMRAGFGGFAAALINRKLDCWVMNVVPVSEPNTLPVIYDRGLLGVAHDWCEPFDTYPRTYDLLHAFGLFSKERKRCNVSSILLEMDRILRPGGKAYIGDRKEVIQEIKEITDALGWRGTIRDTAEGPYASRKVLMCDKPMRWKRGSYISRGRDPGRHGRTQGTAPTSPEARGGRPAMKALAAHGADLLRGSHLFRAAVLACAVALAFLVGYHWPDASPRLVFFSSASTSSAPESSPRFPAVALSPNANVSFDPSLIPITTAISEHASATPNAWPPPSLPPPAPAPPPPLLPPPPPARLGIVGEDGAMRDDFDVGSDGANDTDLATDEAVPQEPSDAGATGGPRVRIGRFPVCPESMREYIPCLDNEEEIKRLPSAERGERFERHCPAKGSGLSCLVPAPKGYKTPIPWPRSRDEVWFSNVPHTRLVDDKGGQNWITKVKDKFRFPGGGTQFIHGADQYLDQISKMVPDVAFGSHTRVVLDVGCGVASFGAYLLSRDVLTLSIAPKDVHENQIQFALERGVPAMVAAFATHRLLYPSQAFDIIHCSRCRINWTRDDGILLLEVNRLLRAGGYFAWAAQPVYKHEEAQQEAWKEMEDLTAQLCWELVKKEGYIAMWKKPLNNSCYMNRGPAVNPPLCDADDNPDDVWYVSLKACISRLPENGEAPAPIQWPARLMQPPKRLQGVHMDANSSKNELFKAETKFWDDIIEGFIRIFKWRKFKLRNVMDMRAGFGGFAAALINRKLDCWVMNVVPVSEPNTLPVIYDRGLLGVAHDWCEPFDTYPRTYDLLHAFGLFSKERKRCNVSSILLEMDRILRPGGKAYIGDRKEVIQEIKEITDAMGWRGTIRDTAEGPYASRKVLMCDKPMSPPLAARNILPRAVQAQGRRSRHGVI</sequence>
<evidence type="ECO:0000256" key="4">
    <source>
        <dbReference type="ARBA" id="ARBA00022679"/>
    </source>
</evidence>
<dbReference type="GO" id="GO:0005768">
    <property type="term" value="C:endosome"/>
    <property type="evidence" value="ECO:0007669"/>
    <property type="project" value="TreeGrafter"/>
</dbReference>
<dbReference type="PANTHER" id="PTHR10108">
    <property type="entry name" value="SAM-DEPENDENT METHYLTRANSFERASE"/>
    <property type="match status" value="1"/>
</dbReference>
<dbReference type="SUPFAM" id="SSF53335">
    <property type="entry name" value="S-adenosyl-L-methionine-dependent methyltransferases"/>
    <property type="match status" value="4"/>
</dbReference>
<keyword evidence="13" id="KW-1185">Reference proteome</keyword>
<evidence type="ECO:0000256" key="8">
    <source>
        <dbReference type="ARBA" id="ARBA00023136"/>
    </source>
</evidence>
<accession>A0AAQ3T786</accession>
<evidence type="ECO:0000313" key="12">
    <source>
        <dbReference type="EMBL" id="WVZ68198.1"/>
    </source>
</evidence>
<dbReference type="Gene3D" id="3.40.50.150">
    <property type="entry name" value="Vaccinia Virus protein VP39"/>
    <property type="match status" value="2"/>
</dbReference>
<dbReference type="GO" id="GO:0008168">
    <property type="term" value="F:methyltransferase activity"/>
    <property type="evidence" value="ECO:0007669"/>
    <property type="project" value="UniProtKB-KW"/>
</dbReference>
<evidence type="ECO:0000256" key="7">
    <source>
        <dbReference type="ARBA" id="ARBA00022989"/>
    </source>
</evidence>
<keyword evidence="8 11" id="KW-0472">Membrane</keyword>
<gene>
    <name evidence="12" type="ORF">U9M48_017163</name>
</gene>
<keyword evidence="4" id="KW-0808">Transferase</keyword>
<dbReference type="GO" id="GO:0032259">
    <property type="term" value="P:methylation"/>
    <property type="evidence" value="ECO:0007669"/>
    <property type="project" value="UniProtKB-KW"/>
</dbReference>
<dbReference type="InterPro" id="IPR029063">
    <property type="entry name" value="SAM-dependent_MTases_sf"/>
</dbReference>
<dbReference type="InterPro" id="IPR004159">
    <property type="entry name" value="Put_SAM_MeTrfase"/>
</dbReference>
<evidence type="ECO:0000256" key="2">
    <source>
        <dbReference type="ARBA" id="ARBA00008361"/>
    </source>
</evidence>
<reference evidence="12 13" key="1">
    <citation type="submission" date="2024-02" db="EMBL/GenBank/DDBJ databases">
        <title>High-quality chromosome-scale genome assembly of Pensacola bahiagrass (Paspalum notatum Flugge var. saurae).</title>
        <authorList>
            <person name="Vega J.M."/>
            <person name="Podio M."/>
            <person name="Orjuela J."/>
            <person name="Siena L.A."/>
            <person name="Pessino S.C."/>
            <person name="Combes M.C."/>
            <person name="Mariac C."/>
            <person name="Albertini E."/>
            <person name="Pupilli F."/>
            <person name="Ortiz J.P.A."/>
            <person name="Leblanc O."/>
        </authorList>
    </citation>
    <scope>NUCLEOTIDE SEQUENCE [LARGE SCALE GENOMIC DNA]</scope>
    <source>
        <strain evidence="12">R1</strain>
        <tissue evidence="12">Leaf</tissue>
    </source>
</reference>
<keyword evidence="9" id="KW-0325">Glycoprotein</keyword>
<evidence type="ECO:0000256" key="9">
    <source>
        <dbReference type="ARBA" id="ARBA00023180"/>
    </source>
</evidence>
<dbReference type="FunFam" id="3.40.50.150:FF:000043">
    <property type="entry name" value="probable methyltransferase PMT3"/>
    <property type="match status" value="2"/>
</dbReference>
<comment type="similarity">
    <text evidence="2">Belongs to the methyltransferase superfamily.</text>
</comment>
<name>A0AAQ3T786_PASNO</name>
<evidence type="ECO:0008006" key="14">
    <source>
        <dbReference type="Google" id="ProtNLM"/>
    </source>
</evidence>
<evidence type="ECO:0000313" key="13">
    <source>
        <dbReference type="Proteomes" id="UP001341281"/>
    </source>
</evidence>
<feature type="region of interest" description="Disordered" evidence="10">
    <location>
        <begin position="692"/>
        <end position="719"/>
    </location>
</feature>
<feature type="region of interest" description="Disordered" evidence="10">
    <location>
        <begin position="128"/>
        <end position="164"/>
    </location>
</feature>
<organism evidence="12 13">
    <name type="scientific">Paspalum notatum var. saurae</name>
    <dbReference type="NCBI Taxonomy" id="547442"/>
    <lineage>
        <taxon>Eukaryota</taxon>
        <taxon>Viridiplantae</taxon>
        <taxon>Streptophyta</taxon>
        <taxon>Embryophyta</taxon>
        <taxon>Tracheophyta</taxon>
        <taxon>Spermatophyta</taxon>
        <taxon>Magnoliopsida</taxon>
        <taxon>Liliopsida</taxon>
        <taxon>Poales</taxon>
        <taxon>Poaceae</taxon>
        <taxon>PACMAD clade</taxon>
        <taxon>Panicoideae</taxon>
        <taxon>Andropogonodae</taxon>
        <taxon>Paspaleae</taxon>
        <taxon>Paspalinae</taxon>
        <taxon>Paspalum</taxon>
    </lineage>
</organism>
<keyword evidence="3" id="KW-0489">Methyltransferase</keyword>
<dbReference type="PANTHER" id="PTHR10108:SF1144">
    <property type="entry name" value="METHYLTRANSFERASE PMT10-RELATED"/>
    <property type="match status" value="1"/>
</dbReference>
<keyword evidence="7 11" id="KW-1133">Transmembrane helix</keyword>
<dbReference type="Pfam" id="PF03141">
    <property type="entry name" value="Methyltransf_29"/>
    <property type="match status" value="2"/>
</dbReference>